<dbReference type="Pfam" id="PF13481">
    <property type="entry name" value="AAA_25"/>
    <property type="match status" value="1"/>
</dbReference>
<comment type="caution">
    <text evidence="1">The sequence shown here is derived from an EMBL/GenBank/DDBJ whole genome shotgun (WGS) entry which is preliminary data.</text>
</comment>
<dbReference type="SUPFAM" id="SSF52540">
    <property type="entry name" value="P-loop containing nucleoside triphosphate hydrolases"/>
    <property type="match status" value="1"/>
</dbReference>
<dbReference type="InterPro" id="IPR027417">
    <property type="entry name" value="P-loop_NTPase"/>
</dbReference>
<evidence type="ECO:0000313" key="2">
    <source>
        <dbReference type="Proteomes" id="UP001595647"/>
    </source>
</evidence>
<accession>A0ABV7I6D2</accession>
<evidence type="ECO:0000313" key="1">
    <source>
        <dbReference type="EMBL" id="MFC3164960.1"/>
    </source>
</evidence>
<protein>
    <submittedName>
        <fullName evidence="1">AAA family ATPase</fullName>
    </submittedName>
</protein>
<reference evidence="2" key="1">
    <citation type="journal article" date="2019" name="Int. J. Syst. Evol. Microbiol.">
        <title>The Global Catalogue of Microorganisms (GCM) 10K type strain sequencing project: providing services to taxonomists for standard genome sequencing and annotation.</title>
        <authorList>
            <consortium name="The Broad Institute Genomics Platform"/>
            <consortium name="The Broad Institute Genome Sequencing Center for Infectious Disease"/>
            <person name="Wu L."/>
            <person name="Ma J."/>
        </authorList>
    </citation>
    <scope>NUCLEOTIDE SEQUENCE [LARGE SCALE GENOMIC DNA]</scope>
    <source>
        <strain evidence="2">KCTC 52231</strain>
    </source>
</reference>
<organism evidence="1 2">
    <name type="scientific">Ciceribacter thiooxidans</name>
    <dbReference type="NCBI Taxonomy" id="1969821"/>
    <lineage>
        <taxon>Bacteria</taxon>
        <taxon>Pseudomonadati</taxon>
        <taxon>Pseudomonadota</taxon>
        <taxon>Alphaproteobacteria</taxon>
        <taxon>Hyphomicrobiales</taxon>
        <taxon>Rhizobiaceae</taxon>
        <taxon>Ciceribacter</taxon>
    </lineage>
</organism>
<name>A0ABV7I6D2_9HYPH</name>
<proteinExistence type="predicted"/>
<dbReference type="Pfam" id="PF21196">
    <property type="entry name" value="PcrA_UvrD_tudor"/>
    <property type="match status" value="1"/>
</dbReference>
<sequence length="411" mass="44387">MTITTVNFSVGDPVEHTKYGSGSIVEMEDDKVTVAFDKHGQKRIIARYLTAGRAPPMAANDNAPSAVNPADWHGQPIPARQWYAEDLIPMRQVTILNGDGGVGKSLLALQIAAAGAMEVDTLDIGPAAGRVFYVGAEDEEDEFKRRLADITAAHGKGFSDLSHFRLFPLADQDATLALPDRSGNMQPTALWATIVAAAGEFRPRLIVLDTAADLFGGDEIKRGQVRQFIGMLRQVALGIDCAVVLLAHPSVAGMQSGTGSSGSTAWNNSVRSRLYLTADKDEPDRRILKVMKANYGTTGNEIKLRWRAGAFVLDDGKPSPVNALLAARAERIFRDILTAINASGERVAKTKGVNYAPRVMAERPDAEGLTQKQLEAAMFALLAAGELRIEMEGPPSKLRQRLVLATEQENE</sequence>
<dbReference type="Gene3D" id="3.40.50.300">
    <property type="entry name" value="P-loop containing nucleotide triphosphate hydrolases"/>
    <property type="match status" value="1"/>
</dbReference>
<keyword evidence="2" id="KW-1185">Reference proteome</keyword>
<dbReference type="EMBL" id="JBHRTG010000019">
    <property type="protein sequence ID" value="MFC3164960.1"/>
    <property type="molecule type" value="Genomic_DNA"/>
</dbReference>
<dbReference type="RefSeq" id="WP_182307189.1">
    <property type="nucleotide sequence ID" value="NZ_CP059896.1"/>
</dbReference>
<gene>
    <name evidence="1" type="ORF">ACFOHV_16895</name>
</gene>
<dbReference type="Proteomes" id="UP001595647">
    <property type="component" value="Unassembled WGS sequence"/>
</dbReference>